<sequence length="106" mass="12085">MDAFDECKRVACCLVSLLVNVWMPLSHPYNAHIRDMIGMIVILHVVVFDVHVCSSKGISNRKSHFSLQNAVKLKNAVIHLQLNSILPPFAKVTVVLFFRVFLRQVR</sequence>
<protein>
    <submittedName>
        <fullName evidence="1">Uncharacterized protein</fullName>
    </submittedName>
</protein>
<evidence type="ECO:0000313" key="2">
    <source>
        <dbReference type="Proteomes" id="UP000829196"/>
    </source>
</evidence>
<comment type="caution">
    <text evidence="1">The sequence shown here is derived from an EMBL/GenBank/DDBJ whole genome shotgun (WGS) entry which is preliminary data.</text>
</comment>
<keyword evidence="2" id="KW-1185">Reference proteome</keyword>
<dbReference type="AlphaFoldDB" id="A0A8T3BB43"/>
<dbReference type="Proteomes" id="UP000829196">
    <property type="component" value="Unassembled WGS sequence"/>
</dbReference>
<gene>
    <name evidence="1" type="ORF">KFK09_010827</name>
</gene>
<name>A0A8T3BB43_DENNO</name>
<evidence type="ECO:0000313" key="1">
    <source>
        <dbReference type="EMBL" id="KAI0510226.1"/>
    </source>
</evidence>
<organism evidence="1 2">
    <name type="scientific">Dendrobium nobile</name>
    <name type="common">Orchid</name>
    <dbReference type="NCBI Taxonomy" id="94219"/>
    <lineage>
        <taxon>Eukaryota</taxon>
        <taxon>Viridiplantae</taxon>
        <taxon>Streptophyta</taxon>
        <taxon>Embryophyta</taxon>
        <taxon>Tracheophyta</taxon>
        <taxon>Spermatophyta</taxon>
        <taxon>Magnoliopsida</taxon>
        <taxon>Liliopsida</taxon>
        <taxon>Asparagales</taxon>
        <taxon>Orchidaceae</taxon>
        <taxon>Epidendroideae</taxon>
        <taxon>Malaxideae</taxon>
        <taxon>Dendrobiinae</taxon>
        <taxon>Dendrobium</taxon>
    </lineage>
</organism>
<proteinExistence type="predicted"/>
<dbReference type="EMBL" id="JAGYWB010000009">
    <property type="protein sequence ID" value="KAI0510226.1"/>
    <property type="molecule type" value="Genomic_DNA"/>
</dbReference>
<accession>A0A8T3BB43</accession>
<reference evidence="1" key="1">
    <citation type="journal article" date="2022" name="Front. Genet.">
        <title>Chromosome-Scale Assembly of the Dendrobium nobile Genome Provides Insights Into the Molecular Mechanism of the Biosynthesis of the Medicinal Active Ingredient of Dendrobium.</title>
        <authorList>
            <person name="Xu Q."/>
            <person name="Niu S.-C."/>
            <person name="Li K.-L."/>
            <person name="Zheng P.-J."/>
            <person name="Zhang X.-J."/>
            <person name="Jia Y."/>
            <person name="Liu Y."/>
            <person name="Niu Y.-X."/>
            <person name="Yu L.-H."/>
            <person name="Chen D.-F."/>
            <person name="Zhang G.-Q."/>
        </authorList>
    </citation>
    <scope>NUCLEOTIDE SEQUENCE</scope>
    <source>
        <tissue evidence="1">Leaf</tissue>
    </source>
</reference>